<dbReference type="PANTHER" id="PTHR37029">
    <property type="entry name" value="SSR1768 PROTEIN"/>
    <property type="match status" value="1"/>
</dbReference>
<comment type="caution">
    <text evidence="1">The sequence shown here is derived from an EMBL/GenBank/DDBJ whole genome shotgun (WGS) entry which is preliminary data.</text>
</comment>
<name>A0A1F5X287_9BACT</name>
<sequence>MRIIYDPLADAVSITIKKGKVAKTKEIGQDTLLDLDKNGNPLYLEILDARKHFRKNKKELGIVEFVPVKYSKRALASLAAK</sequence>
<evidence type="ECO:0000313" key="2">
    <source>
        <dbReference type="Proteomes" id="UP000178046"/>
    </source>
</evidence>
<dbReference type="EMBL" id="MFIA01000034">
    <property type="protein sequence ID" value="OGF82002.1"/>
    <property type="molecule type" value="Genomic_DNA"/>
</dbReference>
<accession>A0A1F5X287</accession>
<dbReference type="Pfam" id="PF10049">
    <property type="entry name" value="DUF2283"/>
    <property type="match status" value="1"/>
</dbReference>
<proteinExistence type="predicted"/>
<evidence type="ECO:0000313" key="1">
    <source>
        <dbReference type="EMBL" id="OGF82002.1"/>
    </source>
</evidence>
<dbReference type="Proteomes" id="UP000178046">
    <property type="component" value="Unassembled WGS sequence"/>
</dbReference>
<protein>
    <recommendedName>
        <fullName evidence="3">DUF2283 domain-containing protein</fullName>
    </recommendedName>
</protein>
<dbReference type="PANTHER" id="PTHR37029:SF1">
    <property type="entry name" value="SSR1768 PROTEIN"/>
    <property type="match status" value="1"/>
</dbReference>
<organism evidence="1 2">
    <name type="scientific">Candidatus Giovannonibacteria bacterium RIFCSPLOWO2_01_FULL_44_16</name>
    <dbReference type="NCBI Taxonomy" id="1798348"/>
    <lineage>
        <taxon>Bacteria</taxon>
        <taxon>Candidatus Giovannoniibacteriota</taxon>
    </lineage>
</organism>
<dbReference type="InterPro" id="IPR019270">
    <property type="entry name" value="DUF2283"/>
</dbReference>
<reference evidence="1 2" key="1">
    <citation type="journal article" date="2016" name="Nat. Commun.">
        <title>Thousands of microbial genomes shed light on interconnected biogeochemical processes in an aquifer system.</title>
        <authorList>
            <person name="Anantharaman K."/>
            <person name="Brown C.T."/>
            <person name="Hug L.A."/>
            <person name="Sharon I."/>
            <person name="Castelle C.J."/>
            <person name="Probst A.J."/>
            <person name="Thomas B.C."/>
            <person name="Singh A."/>
            <person name="Wilkins M.J."/>
            <person name="Karaoz U."/>
            <person name="Brodie E.L."/>
            <person name="Williams K.H."/>
            <person name="Hubbard S.S."/>
            <person name="Banfield J.F."/>
        </authorList>
    </citation>
    <scope>NUCLEOTIDE SEQUENCE [LARGE SCALE GENOMIC DNA]</scope>
</reference>
<dbReference type="AlphaFoldDB" id="A0A1F5X287"/>
<gene>
    <name evidence="1" type="ORF">A2924_04325</name>
</gene>
<evidence type="ECO:0008006" key="3">
    <source>
        <dbReference type="Google" id="ProtNLM"/>
    </source>
</evidence>